<evidence type="ECO:0000313" key="3">
    <source>
        <dbReference type="Proteomes" id="UP000198312"/>
    </source>
</evidence>
<protein>
    <submittedName>
        <fullName evidence="2">Kinase</fullName>
    </submittedName>
</protein>
<keyword evidence="2" id="KW-0418">Kinase</keyword>
<keyword evidence="2" id="KW-0808">Transferase</keyword>
<dbReference type="InterPro" id="IPR000600">
    <property type="entry name" value="ROK"/>
</dbReference>
<evidence type="ECO:0000313" key="2">
    <source>
        <dbReference type="EMBL" id="ASK62193.1"/>
    </source>
</evidence>
<dbReference type="Pfam" id="PF00480">
    <property type="entry name" value="ROK"/>
    <property type="match status" value="1"/>
</dbReference>
<comment type="similarity">
    <text evidence="1">Belongs to the ROK (NagC/XylR) family.</text>
</comment>
<name>A0A220U377_9BACI</name>
<dbReference type="PANTHER" id="PTHR18964">
    <property type="entry name" value="ROK (REPRESSOR, ORF, KINASE) FAMILY"/>
    <property type="match status" value="1"/>
</dbReference>
<organism evidence="2 3">
    <name type="scientific">Virgibacillus phasianinus</name>
    <dbReference type="NCBI Taxonomy" id="2017483"/>
    <lineage>
        <taxon>Bacteria</taxon>
        <taxon>Bacillati</taxon>
        <taxon>Bacillota</taxon>
        <taxon>Bacilli</taxon>
        <taxon>Bacillales</taxon>
        <taxon>Bacillaceae</taxon>
        <taxon>Virgibacillus</taxon>
    </lineage>
</organism>
<dbReference type="AlphaFoldDB" id="A0A220U377"/>
<accession>A0A220U377</accession>
<dbReference type="KEGG" id="vil:CFK37_08465"/>
<proteinExistence type="inferred from homology"/>
<dbReference type="GO" id="GO:0016301">
    <property type="term" value="F:kinase activity"/>
    <property type="evidence" value="ECO:0007669"/>
    <property type="project" value="UniProtKB-KW"/>
</dbReference>
<sequence>MTYALGVDIGGTKVAAVIIDQHGKILYRAEVLSNRVDREKMFKQVVKSIEIVLANSSLEISDMKGVGVGVPGKVDRKNGIAIFQNNLPWTNFPILERLRDYFSVENIVIDNDVYMAAFAEWKVSNTLDKDTFVYLTVSTGVSCSIIHEGSFVRGTGFAGEVGLFPVLADTAPNGIQTLEQSASGPAIQRLAQKHFNRSDITIQDFFDEYRKGNPAALATMSEIVKSLAHGIYSVICLLDPHKIVFGGGVINHNPFLLDLVRKELQHYLIPEQHATNRMQTSHLKENAGIVGAGLRGMECSVRLSKSSWGV</sequence>
<dbReference type="Proteomes" id="UP000198312">
    <property type="component" value="Chromosome"/>
</dbReference>
<dbReference type="RefSeq" id="WP_089061453.1">
    <property type="nucleotide sequence ID" value="NZ_CP022315.1"/>
</dbReference>
<reference evidence="2 3" key="1">
    <citation type="submission" date="2017-07" db="EMBL/GenBank/DDBJ databases">
        <title>Virgibacillus sp. LM2416.</title>
        <authorList>
            <person name="Tak E.J."/>
            <person name="Bae J.-W."/>
        </authorList>
    </citation>
    <scope>NUCLEOTIDE SEQUENCE [LARGE SCALE GENOMIC DNA]</scope>
    <source>
        <strain evidence="2 3">LM2416</strain>
    </source>
</reference>
<evidence type="ECO:0000256" key="1">
    <source>
        <dbReference type="ARBA" id="ARBA00006479"/>
    </source>
</evidence>
<dbReference type="SUPFAM" id="SSF53067">
    <property type="entry name" value="Actin-like ATPase domain"/>
    <property type="match status" value="1"/>
</dbReference>
<dbReference type="PANTHER" id="PTHR18964:SF149">
    <property type="entry name" value="BIFUNCTIONAL UDP-N-ACETYLGLUCOSAMINE 2-EPIMERASE_N-ACETYLMANNOSAMINE KINASE"/>
    <property type="match status" value="1"/>
</dbReference>
<dbReference type="OrthoDB" id="9795247at2"/>
<gene>
    <name evidence="2" type="ORF">CFK37_08465</name>
</gene>
<keyword evidence="3" id="KW-1185">Reference proteome</keyword>
<dbReference type="EMBL" id="CP022315">
    <property type="protein sequence ID" value="ASK62193.1"/>
    <property type="molecule type" value="Genomic_DNA"/>
</dbReference>
<dbReference type="InterPro" id="IPR043129">
    <property type="entry name" value="ATPase_NBD"/>
</dbReference>
<dbReference type="Gene3D" id="3.30.420.40">
    <property type="match status" value="2"/>
</dbReference>